<gene>
    <name evidence="2" type="ORF">DBT_1440</name>
</gene>
<keyword evidence="3" id="KW-1185">Reference proteome</keyword>
<proteinExistence type="predicted"/>
<dbReference type="InterPro" id="IPR022765">
    <property type="entry name" value="Dna2/Cas4_DUF83"/>
</dbReference>
<accession>A0A1B9F5U7</accession>
<dbReference type="OrthoDB" id="5391691at2"/>
<dbReference type="Proteomes" id="UP000093080">
    <property type="component" value="Unassembled WGS sequence"/>
</dbReference>
<organism evidence="2 3">
    <name type="scientific">Dissulfuribacter thermophilus</name>
    <dbReference type="NCBI Taxonomy" id="1156395"/>
    <lineage>
        <taxon>Bacteria</taxon>
        <taxon>Pseudomonadati</taxon>
        <taxon>Thermodesulfobacteriota</taxon>
        <taxon>Dissulfuribacteria</taxon>
        <taxon>Dissulfuribacterales</taxon>
        <taxon>Dissulfuribacteraceae</taxon>
        <taxon>Dissulfuribacter</taxon>
    </lineage>
</organism>
<evidence type="ECO:0000313" key="2">
    <source>
        <dbReference type="EMBL" id="OCC15317.1"/>
    </source>
</evidence>
<feature type="domain" description="DUF83" evidence="1">
    <location>
        <begin position="38"/>
        <end position="211"/>
    </location>
</feature>
<dbReference type="AlphaFoldDB" id="A0A1B9F5U7"/>
<dbReference type="EMBL" id="MAGO01000006">
    <property type="protein sequence ID" value="OCC15317.1"/>
    <property type="molecule type" value="Genomic_DNA"/>
</dbReference>
<sequence length="311" mass="35366">MVAFESFILTRLQELSALHTKQYLGDRSQYIGASDIGHCPRKVVLSKLNGEEIDLATHIKFMRGHLAEDLVAGIYEKYNPQRQVELELDDPVPIKIHLDLLFQPTTKQEVGVMEVKASSIPETPYELWEMQLHFQMGVMARHTQKAIKGAIIVVDLNDGDIRRFNGYTPNETIFNGLLKRAKHIWDCITEGTEPETEVTPLCGYCAFIKDCPRFQADEIPELAGDVLKVLEAKDRKKASEAEYKRLASRLLDIVKKKGAFKAGGHRIDKIDRHSTRTDWKKLADDLGTINKSLDDYQTKNPYSVLDIKTLQ</sequence>
<dbReference type="RefSeq" id="WP_067618175.1">
    <property type="nucleotide sequence ID" value="NZ_MAGO01000006.1"/>
</dbReference>
<dbReference type="STRING" id="1156395.DBT_1440"/>
<dbReference type="InterPro" id="IPR011604">
    <property type="entry name" value="PDDEXK-like_dom_sf"/>
</dbReference>
<dbReference type="Gene3D" id="3.90.320.10">
    <property type="match status" value="1"/>
</dbReference>
<evidence type="ECO:0000259" key="1">
    <source>
        <dbReference type="Pfam" id="PF01930"/>
    </source>
</evidence>
<name>A0A1B9F5U7_9BACT</name>
<reference evidence="2 3" key="1">
    <citation type="submission" date="2016-06" db="EMBL/GenBank/DDBJ databases">
        <title>Respiratory ammonification of nitrate coupled to the oxidation of elemental sulfur in deep-sea autotrophic thermophilic bacteria.</title>
        <authorList>
            <person name="Slobodkina G.B."/>
            <person name="Mardanov A.V."/>
            <person name="Ravin N.V."/>
            <person name="Frolova A.A."/>
            <person name="Viryasiv M.B."/>
            <person name="Chernyh N.A."/>
            <person name="Bonch-Osmolovskaya E.A."/>
            <person name="Slobodkin A.I."/>
        </authorList>
    </citation>
    <scope>NUCLEOTIDE SEQUENCE [LARGE SCALE GENOMIC DNA]</scope>
    <source>
        <strain evidence="2 3">S69</strain>
    </source>
</reference>
<comment type="caution">
    <text evidence="2">The sequence shown here is derived from an EMBL/GenBank/DDBJ whole genome shotgun (WGS) entry which is preliminary data.</text>
</comment>
<evidence type="ECO:0000313" key="3">
    <source>
        <dbReference type="Proteomes" id="UP000093080"/>
    </source>
</evidence>
<protein>
    <recommendedName>
        <fullName evidence="1">DUF83 domain-containing protein</fullName>
    </recommendedName>
</protein>
<dbReference type="Pfam" id="PF01930">
    <property type="entry name" value="Cas_Cas4"/>
    <property type="match status" value="1"/>
</dbReference>